<sequence length="172" mass="19922">MEKDELELRHELPNYSGISEKEIPKFYVNYAKKVGFVTKVKNTNFDKMKKESKIPINQSIHCTREGYWESQVKAATQKHRITATRCKARMYVMLDMEKESWIVSKLELRHSHPCSAKKAIHYYECRELTIHDKCVITDNNEAGIKSNKTYLALANEVGGSSNLSFSEKDVRS</sequence>
<feature type="domain" description="FAR1" evidence="1">
    <location>
        <begin position="25"/>
        <end position="114"/>
    </location>
</feature>
<evidence type="ECO:0000313" key="2">
    <source>
        <dbReference type="EMBL" id="RYQ87827.1"/>
    </source>
</evidence>
<accession>A0A444XDZ7</accession>
<comment type="caution">
    <text evidence="2">The sequence shown here is derived from an EMBL/GenBank/DDBJ whole genome shotgun (WGS) entry which is preliminary data.</text>
</comment>
<dbReference type="Proteomes" id="UP000289738">
    <property type="component" value="Chromosome B09"/>
</dbReference>
<keyword evidence="3" id="KW-1185">Reference proteome</keyword>
<evidence type="ECO:0000259" key="1">
    <source>
        <dbReference type="Pfam" id="PF03101"/>
    </source>
</evidence>
<evidence type="ECO:0000313" key="3">
    <source>
        <dbReference type="Proteomes" id="UP000289738"/>
    </source>
</evidence>
<protein>
    <recommendedName>
        <fullName evidence="1">FAR1 domain-containing protein</fullName>
    </recommendedName>
</protein>
<dbReference type="PANTHER" id="PTHR47718">
    <property type="entry name" value="OS01G0519700 PROTEIN"/>
    <property type="match status" value="1"/>
</dbReference>
<dbReference type="EMBL" id="SDMP01000019">
    <property type="protein sequence ID" value="RYQ87827.1"/>
    <property type="molecule type" value="Genomic_DNA"/>
</dbReference>
<organism evidence="2 3">
    <name type="scientific">Arachis hypogaea</name>
    <name type="common">Peanut</name>
    <dbReference type="NCBI Taxonomy" id="3818"/>
    <lineage>
        <taxon>Eukaryota</taxon>
        <taxon>Viridiplantae</taxon>
        <taxon>Streptophyta</taxon>
        <taxon>Embryophyta</taxon>
        <taxon>Tracheophyta</taxon>
        <taxon>Spermatophyta</taxon>
        <taxon>Magnoliopsida</taxon>
        <taxon>eudicotyledons</taxon>
        <taxon>Gunneridae</taxon>
        <taxon>Pentapetalae</taxon>
        <taxon>rosids</taxon>
        <taxon>fabids</taxon>
        <taxon>Fabales</taxon>
        <taxon>Fabaceae</taxon>
        <taxon>Papilionoideae</taxon>
        <taxon>50 kb inversion clade</taxon>
        <taxon>dalbergioids sensu lato</taxon>
        <taxon>Dalbergieae</taxon>
        <taxon>Pterocarpus clade</taxon>
        <taxon>Arachis</taxon>
    </lineage>
</organism>
<reference evidence="2 3" key="1">
    <citation type="submission" date="2019-01" db="EMBL/GenBank/DDBJ databases">
        <title>Sequencing of cultivated peanut Arachis hypogaea provides insights into genome evolution and oil improvement.</title>
        <authorList>
            <person name="Chen X."/>
        </authorList>
    </citation>
    <scope>NUCLEOTIDE SEQUENCE [LARGE SCALE GENOMIC DNA]</scope>
    <source>
        <strain evidence="3">cv. Fuhuasheng</strain>
        <tissue evidence="2">Leaves</tissue>
    </source>
</reference>
<dbReference type="AlphaFoldDB" id="A0A444XDZ7"/>
<name>A0A444XDZ7_ARAHY</name>
<gene>
    <name evidence="2" type="ORF">Ahy_B09g095373</name>
</gene>
<dbReference type="InterPro" id="IPR004330">
    <property type="entry name" value="FAR1_DNA_bnd_dom"/>
</dbReference>
<proteinExistence type="predicted"/>
<dbReference type="Pfam" id="PF03101">
    <property type="entry name" value="FAR1"/>
    <property type="match status" value="1"/>
</dbReference>